<gene>
    <name evidence="1" type="ORF">O6H91_11G030600</name>
</gene>
<protein>
    <submittedName>
        <fullName evidence="1">Uncharacterized protein</fullName>
    </submittedName>
</protein>
<proteinExistence type="predicted"/>
<reference evidence="2" key="1">
    <citation type="journal article" date="2024" name="Proc. Natl. Acad. Sci. U.S.A.">
        <title>Extraordinary preservation of gene collinearity over three hundred million years revealed in homosporous lycophytes.</title>
        <authorList>
            <person name="Li C."/>
            <person name="Wickell D."/>
            <person name="Kuo L.Y."/>
            <person name="Chen X."/>
            <person name="Nie B."/>
            <person name="Liao X."/>
            <person name="Peng D."/>
            <person name="Ji J."/>
            <person name="Jenkins J."/>
            <person name="Williams M."/>
            <person name="Shu S."/>
            <person name="Plott C."/>
            <person name="Barry K."/>
            <person name="Rajasekar S."/>
            <person name="Grimwood J."/>
            <person name="Han X."/>
            <person name="Sun S."/>
            <person name="Hou Z."/>
            <person name="He W."/>
            <person name="Dai G."/>
            <person name="Sun C."/>
            <person name="Schmutz J."/>
            <person name="Leebens-Mack J.H."/>
            <person name="Li F.W."/>
            <person name="Wang L."/>
        </authorList>
    </citation>
    <scope>NUCLEOTIDE SEQUENCE [LARGE SCALE GENOMIC DNA]</scope>
    <source>
        <strain evidence="2">cv. PW_Plant_1</strain>
    </source>
</reference>
<evidence type="ECO:0000313" key="1">
    <source>
        <dbReference type="EMBL" id="KAJ7537998.1"/>
    </source>
</evidence>
<accession>A0ACC2C807</accession>
<keyword evidence="2" id="KW-1185">Reference proteome</keyword>
<sequence>MVVKAVSALKDANGSRLGAIVSYLQMEYKELQNQILASRFVRRISVQLKYATEKGKLVRCNRRYLIAGKGKNKLLESKAGGSKSVK</sequence>
<name>A0ACC2C807_DIPCM</name>
<evidence type="ECO:0000313" key="2">
    <source>
        <dbReference type="Proteomes" id="UP001162992"/>
    </source>
</evidence>
<organism evidence="1 2">
    <name type="scientific">Diphasiastrum complanatum</name>
    <name type="common">Issler's clubmoss</name>
    <name type="synonym">Lycopodium complanatum</name>
    <dbReference type="NCBI Taxonomy" id="34168"/>
    <lineage>
        <taxon>Eukaryota</taxon>
        <taxon>Viridiplantae</taxon>
        <taxon>Streptophyta</taxon>
        <taxon>Embryophyta</taxon>
        <taxon>Tracheophyta</taxon>
        <taxon>Lycopodiopsida</taxon>
        <taxon>Lycopodiales</taxon>
        <taxon>Lycopodiaceae</taxon>
        <taxon>Lycopodioideae</taxon>
        <taxon>Diphasiastrum</taxon>
    </lineage>
</organism>
<dbReference type="Proteomes" id="UP001162992">
    <property type="component" value="Chromosome 11"/>
</dbReference>
<comment type="caution">
    <text evidence="1">The sequence shown here is derived from an EMBL/GenBank/DDBJ whole genome shotgun (WGS) entry which is preliminary data.</text>
</comment>
<dbReference type="EMBL" id="CM055102">
    <property type="protein sequence ID" value="KAJ7537998.1"/>
    <property type="molecule type" value="Genomic_DNA"/>
</dbReference>